<organism evidence="2 3">
    <name type="scientific">Drosophila madeirensis</name>
    <name type="common">Fruit fly</name>
    <dbReference type="NCBI Taxonomy" id="30013"/>
    <lineage>
        <taxon>Eukaryota</taxon>
        <taxon>Metazoa</taxon>
        <taxon>Ecdysozoa</taxon>
        <taxon>Arthropoda</taxon>
        <taxon>Hexapoda</taxon>
        <taxon>Insecta</taxon>
        <taxon>Pterygota</taxon>
        <taxon>Neoptera</taxon>
        <taxon>Endopterygota</taxon>
        <taxon>Diptera</taxon>
        <taxon>Brachycera</taxon>
        <taxon>Muscomorpha</taxon>
        <taxon>Ephydroidea</taxon>
        <taxon>Drosophilidae</taxon>
        <taxon>Drosophila</taxon>
        <taxon>Sophophora</taxon>
    </lineage>
</organism>
<accession>A0AAU9FVS1</accession>
<feature type="region of interest" description="Disordered" evidence="1">
    <location>
        <begin position="147"/>
        <end position="166"/>
    </location>
</feature>
<protein>
    <submittedName>
        <fullName evidence="2">Mediator of RNA polymerase II transcription subunit 26</fullName>
    </submittedName>
</protein>
<feature type="region of interest" description="Disordered" evidence="1">
    <location>
        <begin position="35"/>
        <end position="105"/>
    </location>
</feature>
<dbReference type="AlphaFoldDB" id="A0AAU9FVS1"/>
<feature type="compositionally biased region" description="Low complexity" evidence="1">
    <location>
        <begin position="194"/>
        <end position="220"/>
    </location>
</feature>
<evidence type="ECO:0000313" key="3">
    <source>
        <dbReference type="Proteomes" id="UP001500889"/>
    </source>
</evidence>
<reference evidence="2 3" key="1">
    <citation type="submission" date="2024-02" db="EMBL/GenBank/DDBJ databases">
        <title>A chromosome-level genome assembly of Drosophila madeirensis, a fruit fly species endemic to Madeira island.</title>
        <authorList>
            <person name="Tomihara K."/>
            <person name="Llopart A."/>
            <person name="Yamamoto D."/>
        </authorList>
    </citation>
    <scope>NUCLEOTIDE SEQUENCE [LARGE SCALE GENOMIC DNA]</scope>
    <source>
        <strain evidence="2 3">RF1</strain>
    </source>
</reference>
<proteinExistence type="predicted"/>
<sequence length="690" mass="75684">MQQAAQPQLASPPDFDFQMPCRYFKSSFARSLSLNGGGSAALALPKNKKPQTNEVMQPQRQLQRQNKEEPIEIEMETEEEREGEEESSCCSTPPPALPARRHTSGHNNNLMHFSSAAANQLLLSPLPALVQMQTTQTQRNLNHVWPMQQPQASQSTSQQDSSSNSHIMTMRAAAPSCHSNSRQSQSYHNHYDLQPQQQHHQHHQQQPLQPSQQQQQQQKHPLNVEAVILQNQVDTLHWQLKQTETNCEMYRAVMEEVARFFERYQQQLLLQQTHRNGEQIARSKSLHHVHGVGHGSSGSIGSSLQSEQRDGLLLHDEDDVSASYLRARSSTNLMLNKSMHAMNEEHNYEAIAPAGSYNAFKDFTWRRSPKKTGGCKARLSAPEVAEEKLNQEAFRLARTIRNLLNTSEQQPDLTQPRHSMASVSSLASNGNGNGNGSHMPHLHRLCKAKTSSVMTLLQTPPRHNSTSIMNATMEAPSPAPSATTAGKSHAEMLFLRANTMRDSRLSLRSSTDSSVHSTISSTASSASSKIETDDDANNNNTKNSSNNNLTTTTASSTPATATAISHNKKTQPTNAVGGGGGSSSTEDESGFSSISSFHDVGLPLSSTLVAGGGGINHQRRLSVSTTDSRNSTLKSGALNVLGVPLQQTQTLSQNSQQSSPQPSKTTYRNAGRYQRFSTLSNEDAAAVLWV</sequence>
<feature type="region of interest" description="Disordered" evidence="1">
    <location>
        <begin position="193"/>
        <end position="220"/>
    </location>
</feature>
<dbReference type="Proteomes" id="UP001500889">
    <property type="component" value="Chromosome J"/>
</dbReference>
<feature type="compositionally biased region" description="Low complexity" evidence="1">
    <location>
        <begin position="537"/>
        <end position="565"/>
    </location>
</feature>
<gene>
    <name evidence="2" type="ORF">DMAD_07618</name>
</gene>
<evidence type="ECO:0000313" key="2">
    <source>
        <dbReference type="EMBL" id="BFF99802.1"/>
    </source>
</evidence>
<feature type="region of interest" description="Disordered" evidence="1">
    <location>
        <begin position="505"/>
        <end position="594"/>
    </location>
</feature>
<feature type="compositionally biased region" description="Acidic residues" evidence="1">
    <location>
        <begin position="71"/>
        <end position="87"/>
    </location>
</feature>
<feature type="compositionally biased region" description="Low complexity" evidence="1">
    <location>
        <begin position="506"/>
        <end position="528"/>
    </location>
</feature>
<keyword evidence="3" id="KW-1185">Reference proteome</keyword>
<feature type="compositionally biased region" description="Polar residues" evidence="1">
    <location>
        <begin position="50"/>
        <end position="64"/>
    </location>
</feature>
<feature type="compositionally biased region" description="Low complexity" evidence="1">
    <location>
        <begin position="148"/>
        <end position="165"/>
    </location>
</feature>
<evidence type="ECO:0000256" key="1">
    <source>
        <dbReference type="SAM" id="MobiDB-lite"/>
    </source>
</evidence>
<dbReference type="EMBL" id="AP029265">
    <property type="protein sequence ID" value="BFF99802.1"/>
    <property type="molecule type" value="Genomic_DNA"/>
</dbReference>
<name>A0AAU9FVS1_DROMD</name>